<organism evidence="1 2">
    <name type="scientific">Aeromonas rivipollensis</name>
    <dbReference type="NCBI Taxonomy" id="948519"/>
    <lineage>
        <taxon>Bacteria</taxon>
        <taxon>Pseudomonadati</taxon>
        <taxon>Pseudomonadota</taxon>
        <taxon>Gammaproteobacteria</taxon>
        <taxon>Aeromonadales</taxon>
        <taxon>Aeromonadaceae</taxon>
        <taxon>Aeromonas</taxon>
    </lineage>
</organism>
<name>A0ABX0D1J2_9GAMM</name>
<evidence type="ECO:0000313" key="1">
    <source>
        <dbReference type="EMBL" id="NEX88710.1"/>
    </source>
</evidence>
<reference evidence="1 2" key="1">
    <citation type="submission" date="2020-02" db="EMBL/GenBank/DDBJ databases">
        <title>Genome sequencing of Aeromonas rivipollensis.</title>
        <authorList>
            <person name="Fono-Tamo Ubani E.K."/>
            <person name="Lekota K.E."/>
        </authorList>
    </citation>
    <scope>NUCLEOTIDE SEQUENCE [LARGE SCALE GENOMIC DNA]</scope>
    <source>
        <strain evidence="1 2">G78</strain>
    </source>
</reference>
<sequence length="93" mass="11476">MFLKPMSEKMLRQWVARDTWHEAHINDTQFFYRFIHAYVSEHGYALDEELLRDKILFMLNRSEDQYFQTLASERVRFMSDLLEYLKYTQNLQS</sequence>
<comment type="caution">
    <text evidence="1">The sequence shown here is derived from an EMBL/GenBank/DDBJ whole genome shotgun (WGS) entry which is preliminary data.</text>
</comment>
<accession>A0ABX0D1J2</accession>
<evidence type="ECO:0000313" key="2">
    <source>
        <dbReference type="Proteomes" id="UP000472827"/>
    </source>
</evidence>
<dbReference type="Proteomes" id="UP000472827">
    <property type="component" value="Unassembled WGS sequence"/>
</dbReference>
<proteinExistence type="predicted"/>
<protein>
    <submittedName>
        <fullName evidence="1">Uncharacterized protein</fullName>
    </submittedName>
</protein>
<keyword evidence="2" id="KW-1185">Reference proteome</keyword>
<gene>
    <name evidence="1" type="ORF">G4923_08345</name>
</gene>
<dbReference type="EMBL" id="JAAILA010000011">
    <property type="protein sequence ID" value="NEX88710.1"/>
    <property type="molecule type" value="Genomic_DNA"/>
</dbReference>